<dbReference type="SMART" id="SM00237">
    <property type="entry name" value="Calx_beta"/>
    <property type="match status" value="3"/>
</dbReference>
<evidence type="ECO:0000313" key="5">
    <source>
        <dbReference type="EMBL" id="MBD2692082.1"/>
    </source>
</evidence>
<accession>A0ABR8J3K8</accession>
<gene>
    <name evidence="5" type="ORF">H6G68_09985</name>
</gene>
<keyword evidence="6" id="KW-1185">Reference proteome</keyword>
<keyword evidence="2" id="KW-0677">Repeat</keyword>
<dbReference type="SUPFAM" id="SSF141072">
    <property type="entry name" value="CalX-like"/>
    <property type="match status" value="3"/>
</dbReference>
<dbReference type="Proteomes" id="UP000660381">
    <property type="component" value="Unassembled WGS sequence"/>
</dbReference>
<organism evidence="5 6">
    <name type="scientific">Anabaena catenula FACHB-362</name>
    <dbReference type="NCBI Taxonomy" id="2692877"/>
    <lineage>
        <taxon>Bacteria</taxon>
        <taxon>Bacillati</taxon>
        <taxon>Cyanobacteriota</taxon>
        <taxon>Cyanophyceae</taxon>
        <taxon>Nostocales</taxon>
        <taxon>Nostocaceae</taxon>
        <taxon>Anabaena</taxon>
    </lineage>
</organism>
<sequence>MSNSAANVFGGYGFLTTTGNDTIEGANNLDTLDLSAFTSASVTQTQSGNNLLLGLGSGRSVTVKDYYVVPASSRINLQFSSLGTLSILKTTDGAETGLVGSVFTLTRTGDLTAALNVSYSLGGTATVGSDYTDSSAGTATFAAGSATATITLPTIDDAVVDPNETIIATITAPTGYTISGSTSATATITDNDSLTTSVTLAVGPKSVLEDGTTNLVYTFTRTGDTTNALSVNYIVGGTATFNTDYTQTGGQISTSTFTTPRGTITFAAGANTANLTINPTADTTIESNETVSLRLAKGLGYDIGTATAVVGTIINDDLNDSLKASVTLAVGPSSVTEDGTTNLVYTFTRTGDTTNALTANYAVGGTAIFNSDYTQTGATSFASTNGSITFAAGVNTANIIIDPTADSIIESNETVAVRLVAGTGYSIGTTTAKIGTIINDDFSSVLTSSSVFGSDQSLFQSAGLLTSPRDLSLVA</sequence>
<feature type="domain" description="Calx-beta" evidence="4">
    <location>
        <begin position="184"/>
        <end position="296"/>
    </location>
</feature>
<dbReference type="InterPro" id="IPR026919">
    <property type="entry name" value="ADGRV1"/>
</dbReference>
<dbReference type="InterPro" id="IPR003644">
    <property type="entry name" value="Calx_beta"/>
</dbReference>
<dbReference type="Gene3D" id="2.60.40.2030">
    <property type="match status" value="3"/>
</dbReference>
<evidence type="ECO:0000256" key="3">
    <source>
        <dbReference type="ARBA" id="ARBA00022837"/>
    </source>
</evidence>
<dbReference type="EMBL" id="JACJTQ010000012">
    <property type="protein sequence ID" value="MBD2692082.1"/>
    <property type="molecule type" value="Genomic_DNA"/>
</dbReference>
<dbReference type="InterPro" id="IPR038081">
    <property type="entry name" value="CalX-like_sf"/>
</dbReference>
<protein>
    <recommendedName>
        <fullName evidence="4">Calx-beta domain-containing protein</fullName>
    </recommendedName>
</protein>
<evidence type="ECO:0000259" key="4">
    <source>
        <dbReference type="SMART" id="SM00237"/>
    </source>
</evidence>
<dbReference type="PANTHER" id="PTHR46682:SF1">
    <property type="entry name" value="ADHESION G-PROTEIN COUPLED RECEPTOR V1"/>
    <property type="match status" value="1"/>
</dbReference>
<keyword evidence="1" id="KW-0732">Signal</keyword>
<reference evidence="5 6" key="1">
    <citation type="journal article" date="2020" name="ISME J.">
        <title>Comparative genomics reveals insights into cyanobacterial evolution and habitat adaptation.</title>
        <authorList>
            <person name="Chen M.Y."/>
            <person name="Teng W.K."/>
            <person name="Zhao L."/>
            <person name="Hu C.X."/>
            <person name="Zhou Y.K."/>
            <person name="Han B.P."/>
            <person name="Song L.R."/>
            <person name="Shu W.S."/>
        </authorList>
    </citation>
    <scope>NUCLEOTIDE SEQUENCE [LARGE SCALE GENOMIC DNA]</scope>
    <source>
        <strain evidence="5 6">FACHB-362</strain>
    </source>
</reference>
<dbReference type="PANTHER" id="PTHR46682">
    <property type="entry name" value="ADHESION G-PROTEIN COUPLED RECEPTOR V1"/>
    <property type="match status" value="1"/>
</dbReference>
<proteinExistence type="predicted"/>
<feature type="domain" description="Calx-beta" evidence="4">
    <location>
        <begin position="75"/>
        <end position="171"/>
    </location>
</feature>
<evidence type="ECO:0000256" key="2">
    <source>
        <dbReference type="ARBA" id="ARBA00022737"/>
    </source>
</evidence>
<feature type="domain" description="Calx-beta" evidence="4">
    <location>
        <begin position="309"/>
        <end position="420"/>
    </location>
</feature>
<comment type="caution">
    <text evidence="5">The sequence shown here is derived from an EMBL/GenBank/DDBJ whole genome shotgun (WGS) entry which is preliminary data.</text>
</comment>
<name>A0ABR8J3K8_9NOST</name>
<dbReference type="Pfam" id="PF03160">
    <property type="entry name" value="Calx-beta"/>
    <property type="match status" value="3"/>
</dbReference>
<evidence type="ECO:0000256" key="1">
    <source>
        <dbReference type="ARBA" id="ARBA00022729"/>
    </source>
</evidence>
<evidence type="ECO:0000313" key="6">
    <source>
        <dbReference type="Proteomes" id="UP000660381"/>
    </source>
</evidence>
<keyword evidence="3" id="KW-0106">Calcium</keyword>